<evidence type="ECO:0000259" key="1">
    <source>
        <dbReference type="Pfam" id="PF06877"/>
    </source>
</evidence>
<dbReference type="OrthoDB" id="7630283at2"/>
<dbReference type="Pfam" id="PF06877">
    <property type="entry name" value="RraB"/>
    <property type="match status" value="1"/>
</dbReference>
<gene>
    <name evidence="2" type="ORF">SAMN05421795_102279</name>
</gene>
<dbReference type="RefSeq" id="WP_076363969.1">
    <property type="nucleotide sequence ID" value="NZ_FTOM01000002.1"/>
</dbReference>
<sequence length="110" mass="11810">MELAQQKAETAQILREIAAMQDLPARAVIAFQFVAEDPAADWDALTAAAEAQGYQVAWFEGGDDDGDACLEITTPEIAFGFETLWAEEEKLTLLGAIHGFAADGWGFMGA</sequence>
<dbReference type="STRING" id="407234.SAMN05421795_102279"/>
<dbReference type="Proteomes" id="UP000186098">
    <property type="component" value="Unassembled WGS sequence"/>
</dbReference>
<dbReference type="InterPro" id="IPR009671">
    <property type="entry name" value="RraB_dom"/>
</dbReference>
<feature type="domain" description="Regulator of ribonuclease activity B" evidence="1">
    <location>
        <begin position="8"/>
        <end position="106"/>
    </location>
</feature>
<evidence type="ECO:0000313" key="2">
    <source>
        <dbReference type="EMBL" id="SIS66280.1"/>
    </source>
</evidence>
<dbReference type="Gene3D" id="3.30.70.970">
    <property type="entry name" value="RraB-like"/>
    <property type="match status" value="1"/>
</dbReference>
<organism evidence="2 3">
    <name type="scientific">Phaeovulum vinaykumarii</name>
    <dbReference type="NCBI Taxonomy" id="407234"/>
    <lineage>
        <taxon>Bacteria</taxon>
        <taxon>Pseudomonadati</taxon>
        <taxon>Pseudomonadota</taxon>
        <taxon>Alphaproteobacteria</taxon>
        <taxon>Rhodobacterales</taxon>
        <taxon>Paracoccaceae</taxon>
        <taxon>Phaeovulum</taxon>
    </lineage>
</organism>
<proteinExistence type="predicted"/>
<evidence type="ECO:0000313" key="3">
    <source>
        <dbReference type="Proteomes" id="UP000186098"/>
    </source>
</evidence>
<dbReference type="InterPro" id="IPR036701">
    <property type="entry name" value="RraB-like_sf"/>
</dbReference>
<keyword evidence="3" id="KW-1185">Reference proteome</keyword>
<protein>
    <submittedName>
        <fullName evidence="2">Regulator of ribonuclease activity B</fullName>
    </submittedName>
</protein>
<accession>A0A1N7KXX9</accession>
<dbReference type="EMBL" id="FTOM01000002">
    <property type="protein sequence ID" value="SIS66280.1"/>
    <property type="molecule type" value="Genomic_DNA"/>
</dbReference>
<name>A0A1N7KXX9_9RHOB</name>
<dbReference type="AlphaFoldDB" id="A0A1N7KXX9"/>
<reference evidence="3" key="1">
    <citation type="submission" date="2017-01" db="EMBL/GenBank/DDBJ databases">
        <authorList>
            <person name="Varghese N."/>
            <person name="Submissions S."/>
        </authorList>
    </citation>
    <scope>NUCLEOTIDE SEQUENCE [LARGE SCALE GENOMIC DNA]</scope>
    <source>
        <strain evidence="3">DSM 18714</strain>
    </source>
</reference>
<dbReference type="SUPFAM" id="SSF89946">
    <property type="entry name" value="Hypothetical protein VC0424"/>
    <property type="match status" value="1"/>
</dbReference>